<dbReference type="RefSeq" id="WP_092725350.1">
    <property type="nucleotide sequence ID" value="NZ_FNGW01000004.1"/>
</dbReference>
<reference evidence="2 3" key="1">
    <citation type="submission" date="2016-10" db="EMBL/GenBank/DDBJ databases">
        <authorList>
            <person name="de Groot N.N."/>
        </authorList>
    </citation>
    <scope>NUCLEOTIDE SEQUENCE [LARGE SCALE GENOMIC DNA]</scope>
    <source>
        <strain evidence="2 3">DSM 797</strain>
    </source>
</reference>
<dbReference type="Proteomes" id="UP000199068">
    <property type="component" value="Unassembled WGS sequence"/>
</dbReference>
<dbReference type="EMBL" id="FNGW01000004">
    <property type="protein sequence ID" value="SDL89163.1"/>
    <property type="molecule type" value="Genomic_DNA"/>
</dbReference>
<evidence type="ECO:0000256" key="1">
    <source>
        <dbReference type="SAM" id="MobiDB-lite"/>
    </source>
</evidence>
<protein>
    <submittedName>
        <fullName evidence="2">Uncharacterized protein</fullName>
    </submittedName>
</protein>
<evidence type="ECO:0000313" key="3">
    <source>
        <dbReference type="Proteomes" id="UP000199068"/>
    </source>
</evidence>
<evidence type="ECO:0000313" key="2">
    <source>
        <dbReference type="EMBL" id="SDL89163.1"/>
    </source>
</evidence>
<proteinExistence type="predicted"/>
<dbReference type="AlphaFoldDB" id="A0A1G9NS68"/>
<accession>A0A1G9NS68</accession>
<feature type="region of interest" description="Disordered" evidence="1">
    <location>
        <begin position="34"/>
        <end position="60"/>
    </location>
</feature>
<gene>
    <name evidence="2" type="ORF">SAMN04515677_10460</name>
</gene>
<sequence length="60" mass="6966">MDNNKNRLKDRPKSKAEMRKMYFEHGSELGIKDGLHVGAKNSGTNRTKTEKLYNKVKKED</sequence>
<keyword evidence="3" id="KW-1185">Reference proteome</keyword>
<name>A0A1G9NS68_9FIRM</name>
<organism evidence="2 3">
    <name type="scientific">Romboutsia lituseburensis DSM 797</name>
    <dbReference type="NCBI Taxonomy" id="1121325"/>
    <lineage>
        <taxon>Bacteria</taxon>
        <taxon>Bacillati</taxon>
        <taxon>Bacillota</taxon>
        <taxon>Clostridia</taxon>
        <taxon>Peptostreptococcales</taxon>
        <taxon>Peptostreptococcaceae</taxon>
        <taxon>Romboutsia</taxon>
    </lineage>
</organism>
<dbReference type="STRING" id="1121325.SAMN04515677_10460"/>
<feature type="compositionally biased region" description="Basic and acidic residues" evidence="1">
    <location>
        <begin position="47"/>
        <end position="60"/>
    </location>
</feature>